<reference evidence="1 2" key="1">
    <citation type="submission" date="2018-01" db="EMBL/GenBank/DDBJ databases">
        <title>Whole genome sequencing of Histamine producing bacteria.</title>
        <authorList>
            <person name="Butler K."/>
        </authorList>
    </citation>
    <scope>NUCLEOTIDE SEQUENCE [LARGE SCALE GENOMIC DNA]</scope>
    <source>
        <strain evidence="1 2">DSM 24669</strain>
    </source>
</reference>
<dbReference type="Gene3D" id="3.40.50.2020">
    <property type="match status" value="1"/>
</dbReference>
<evidence type="ECO:0000313" key="2">
    <source>
        <dbReference type="Proteomes" id="UP000240481"/>
    </source>
</evidence>
<keyword evidence="2" id="KW-1185">Reference proteome</keyword>
<dbReference type="Pfam" id="PF13207">
    <property type="entry name" value="AAA_17"/>
    <property type="match status" value="1"/>
</dbReference>
<evidence type="ECO:0000313" key="1">
    <source>
        <dbReference type="EMBL" id="PSW25019.1"/>
    </source>
</evidence>
<dbReference type="SUPFAM" id="SSF52540">
    <property type="entry name" value="P-loop containing nucleoside triphosphate hydrolases"/>
    <property type="match status" value="1"/>
</dbReference>
<dbReference type="OrthoDB" id="7056627at2"/>
<dbReference type="InterPro" id="IPR000836">
    <property type="entry name" value="PRTase_dom"/>
</dbReference>
<dbReference type="Proteomes" id="UP000240481">
    <property type="component" value="Unassembled WGS sequence"/>
</dbReference>
<proteinExistence type="predicted"/>
<accession>A0A0J8VG40</accession>
<dbReference type="InterPro" id="IPR029057">
    <property type="entry name" value="PRTase-like"/>
</dbReference>
<sequence>MDNSKFYYLVGIEGSGKTTVSKQLAKSTDDGLAIQTSTRFFSFLKREGIDTLFDFNLVDNNTREKLVNKFHLEFIREKNKYKHLFLDGHMYVDNSVTGERVNAMATNNNGISNGIIYLNSFSKTIESNINKDNTSKIRNRKIRSLNEIKDLSEKEFQAAEDYCIKNDIQFGVLNHTYSDGEFMKKKYSDVVFLNEYYLPQTLKTRSLYYEQFDSKLSPSALRRLHHKIGEFLVDAFYSKTKLGQENYQVLSMDRSGNYISNGFINNYNGSFYTYKKYNNDDFHLYNDKKLVIIDSVIDSGKTIKTIVESLPESYRMKIHVICLSINVKALNMMHSLKHKVSFHCLGFSNKEDRPTGKGDMGARLYGTHH</sequence>
<comment type="caution">
    <text evidence="1">The sequence shown here is derived from an EMBL/GenBank/DDBJ whole genome shotgun (WGS) entry which is preliminary data.</text>
</comment>
<dbReference type="EMBL" id="PYLZ01000004">
    <property type="protein sequence ID" value="PSW25019.1"/>
    <property type="molecule type" value="Genomic_DNA"/>
</dbReference>
<dbReference type="Gene3D" id="3.40.50.300">
    <property type="entry name" value="P-loop containing nucleotide triphosphate hydrolases"/>
    <property type="match status" value="1"/>
</dbReference>
<name>A0A0J8VG40_9GAMM</name>
<dbReference type="AlphaFoldDB" id="A0A0J8VG40"/>
<protein>
    <submittedName>
        <fullName evidence="1">Uncharacterized protein</fullName>
    </submittedName>
</protein>
<organism evidence="1 2">
    <name type="scientific">Photobacterium swingsii</name>
    <dbReference type="NCBI Taxonomy" id="680026"/>
    <lineage>
        <taxon>Bacteria</taxon>
        <taxon>Pseudomonadati</taxon>
        <taxon>Pseudomonadota</taxon>
        <taxon>Gammaproteobacteria</taxon>
        <taxon>Vibrionales</taxon>
        <taxon>Vibrionaceae</taxon>
        <taxon>Photobacterium</taxon>
    </lineage>
</organism>
<gene>
    <name evidence="1" type="ORF">C9I94_09440</name>
</gene>
<dbReference type="InterPro" id="IPR027417">
    <property type="entry name" value="P-loop_NTPase"/>
</dbReference>
<dbReference type="CDD" id="cd06223">
    <property type="entry name" value="PRTases_typeI"/>
    <property type="match status" value="1"/>
</dbReference>
<dbReference type="SUPFAM" id="SSF53271">
    <property type="entry name" value="PRTase-like"/>
    <property type="match status" value="1"/>
</dbReference>
<dbReference type="RefSeq" id="WP_048897765.1">
    <property type="nucleotide sequence ID" value="NZ_AP024853.1"/>
</dbReference>